<gene>
    <name evidence="2" type="ORF">IAD16_00805</name>
</gene>
<evidence type="ECO:0000256" key="1">
    <source>
        <dbReference type="SAM" id="MobiDB-lite"/>
    </source>
</evidence>
<dbReference type="Proteomes" id="UP000824091">
    <property type="component" value="Unassembled WGS sequence"/>
</dbReference>
<dbReference type="AlphaFoldDB" id="A0A9D1L6L3"/>
<organism evidence="2 3">
    <name type="scientific">Candidatus Fimisoma avicola</name>
    <dbReference type="NCBI Taxonomy" id="2840826"/>
    <lineage>
        <taxon>Bacteria</taxon>
        <taxon>Bacillati</taxon>
        <taxon>Bacillota</taxon>
        <taxon>Clostridia</taxon>
        <taxon>Eubacteriales</taxon>
        <taxon>Candidatus Fimisoma</taxon>
    </lineage>
</organism>
<evidence type="ECO:0000313" key="3">
    <source>
        <dbReference type="Proteomes" id="UP000824091"/>
    </source>
</evidence>
<comment type="caution">
    <text evidence="2">The sequence shown here is derived from an EMBL/GenBank/DDBJ whole genome shotgun (WGS) entry which is preliminary data.</text>
</comment>
<sequence>MKRIEDQSGFQWAAQVLREGSRNEKENFSLAEAPATGREPFSLAEAPATGRNPFLLAEAPAAGRKPFLLAEVPATGRTPFSLAEDRPLAEPSFRWQSVRATGVGSTAQINAQACNSEKRCDSLQITFLLKDNYAKIKYKNIKDGHKTNEQLFYIRSAYHRTAA</sequence>
<evidence type="ECO:0000313" key="2">
    <source>
        <dbReference type="EMBL" id="HIU26904.1"/>
    </source>
</evidence>
<protein>
    <submittedName>
        <fullName evidence="2">Uncharacterized protein</fullName>
    </submittedName>
</protein>
<accession>A0A9D1L6L3</accession>
<proteinExistence type="predicted"/>
<name>A0A9D1L6L3_9FIRM</name>
<feature type="region of interest" description="Disordered" evidence="1">
    <location>
        <begin position="18"/>
        <end position="45"/>
    </location>
</feature>
<dbReference type="EMBL" id="DVMO01000009">
    <property type="protein sequence ID" value="HIU26904.1"/>
    <property type="molecule type" value="Genomic_DNA"/>
</dbReference>
<reference evidence="2" key="2">
    <citation type="journal article" date="2021" name="PeerJ">
        <title>Extensive microbial diversity within the chicken gut microbiome revealed by metagenomics and culture.</title>
        <authorList>
            <person name="Gilroy R."/>
            <person name="Ravi A."/>
            <person name="Getino M."/>
            <person name="Pursley I."/>
            <person name="Horton D.L."/>
            <person name="Alikhan N.F."/>
            <person name="Baker D."/>
            <person name="Gharbi K."/>
            <person name="Hall N."/>
            <person name="Watson M."/>
            <person name="Adriaenssens E.M."/>
            <person name="Foster-Nyarko E."/>
            <person name="Jarju S."/>
            <person name="Secka A."/>
            <person name="Antonio M."/>
            <person name="Oren A."/>
            <person name="Chaudhuri R.R."/>
            <person name="La Ragione R."/>
            <person name="Hildebrand F."/>
            <person name="Pallen M.J."/>
        </authorList>
    </citation>
    <scope>NUCLEOTIDE SEQUENCE</scope>
    <source>
        <strain evidence="2">11300</strain>
    </source>
</reference>
<reference evidence="2" key="1">
    <citation type="submission" date="2020-10" db="EMBL/GenBank/DDBJ databases">
        <authorList>
            <person name="Gilroy R."/>
        </authorList>
    </citation>
    <scope>NUCLEOTIDE SEQUENCE</scope>
    <source>
        <strain evidence="2">11300</strain>
    </source>
</reference>